<dbReference type="CDD" id="cd16025">
    <property type="entry name" value="PAS_like"/>
    <property type="match status" value="1"/>
</dbReference>
<accession>A0ABT0WH70</accession>
<protein>
    <submittedName>
        <fullName evidence="6">Sulfatase-like hydrolase/transferase</fullName>
    </submittedName>
</protein>
<evidence type="ECO:0000256" key="4">
    <source>
        <dbReference type="ARBA" id="ARBA00022837"/>
    </source>
</evidence>
<comment type="caution">
    <text evidence="6">The sequence shown here is derived from an EMBL/GenBank/DDBJ whole genome shotgun (WGS) entry which is preliminary data.</text>
</comment>
<keyword evidence="2" id="KW-0479">Metal-binding</keyword>
<organism evidence="6 7">
    <name type="scientific">Neobacillus pocheonensis</name>
    <dbReference type="NCBI Taxonomy" id="363869"/>
    <lineage>
        <taxon>Bacteria</taxon>
        <taxon>Bacillati</taxon>
        <taxon>Bacillota</taxon>
        <taxon>Bacilli</taxon>
        <taxon>Bacillales</taxon>
        <taxon>Bacillaceae</taxon>
        <taxon>Neobacillus</taxon>
    </lineage>
</organism>
<proteinExistence type="inferred from homology"/>
<reference evidence="6 7" key="1">
    <citation type="submission" date="2022-06" db="EMBL/GenBank/DDBJ databases">
        <authorList>
            <person name="Jeon C.O."/>
        </authorList>
    </citation>
    <scope>NUCLEOTIDE SEQUENCE [LARGE SCALE GENOMIC DNA]</scope>
    <source>
        <strain evidence="6 7">KCTC 13943</strain>
    </source>
</reference>
<dbReference type="InterPro" id="IPR000917">
    <property type="entry name" value="Sulfatase_N"/>
</dbReference>
<evidence type="ECO:0000313" key="7">
    <source>
        <dbReference type="Proteomes" id="UP001523262"/>
    </source>
</evidence>
<evidence type="ECO:0000256" key="3">
    <source>
        <dbReference type="ARBA" id="ARBA00022801"/>
    </source>
</evidence>
<dbReference type="Proteomes" id="UP001523262">
    <property type="component" value="Unassembled WGS sequence"/>
</dbReference>
<dbReference type="SUPFAM" id="SSF53649">
    <property type="entry name" value="Alkaline phosphatase-like"/>
    <property type="match status" value="1"/>
</dbReference>
<keyword evidence="7" id="KW-1185">Reference proteome</keyword>
<sequence length="742" mass="84480">MGIRAGHESSDKKSDLNVIYIVLDDVGYSALGCFGSEIKTPNIDSLAENGLRYNNFNVTPLCSPTRACLLTGRNCHSVGVGLVTEIDWGPQYPNKRGRISDTAATLAEILKLNGMATYMVGKWHLVPGHEAASSGPFENWPLSKGFERYYGFLLGMTDQYSPDLVYDNHRVKKPDQSNYHLTSDLVDKTLEFLTDHISVTPDRPFFLYLAFGAQHEPHQVPREFIEKYDGVYDKGWDQIREERFERQKEIGVIPPYTELVERNPGIKPWDELTAKEKLLFIKFQQTYAGFLTHTDQQIGRLLHFLKSKNKLDNTMIVLLSDNGGSQEGGWNGSINDAAYFNSIEENIDAMFDHIDEIGGPSTSPNYPKGWAQVCNTPFKYYKQNTFFGGTHVPLIIHCPQNIPDRGSIRSQFYHAIDITPTILDLLNIEAPQSYEGVPQMPLHGVSMMDTFTEPHAPTKRKTQYFEMLGHRAIWKDGWVAVTYHETGMPFDKDHWELYNVNQDFSQKYNLAVKYPGKLKELQEIWWQEAKKYSVLPLNDSPFIKGYKGLQEGRTTFIFYPGMAHLPTSAAPTITLSSYSITVPIFRSNRTAEGVLIAHGSHSSGYTLYIKDNYLLYEYNYVGTVYKIQSSVEVPVGHSTIRFEFKREMILQGTGKLYIDGQLVGTLYMPRTLPFVISVEGLDIGRDRLTAVSPNYPLPEFPFGGRIEKAVIELHDDYEYSKFFKKEKRDPIYINIDGTISYL</sequence>
<dbReference type="InterPro" id="IPR013320">
    <property type="entry name" value="ConA-like_dom_sf"/>
</dbReference>
<evidence type="ECO:0000259" key="5">
    <source>
        <dbReference type="Pfam" id="PF00884"/>
    </source>
</evidence>
<dbReference type="InterPro" id="IPR024607">
    <property type="entry name" value="Sulfatase_CS"/>
</dbReference>
<dbReference type="Gene3D" id="3.40.720.10">
    <property type="entry name" value="Alkaline Phosphatase, subunit A"/>
    <property type="match status" value="1"/>
</dbReference>
<dbReference type="PROSITE" id="PS00523">
    <property type="entry name" value="SULFATASE_1"/>
    <property type="match status" value="1"/>
</dbReference>
<evidence type="ECO:0000313" key="6">
    <source>
        <dbReference type="EMBL" id="MCM2535649.1"/>
    </source>
</evidence>
<dbReference type="Gene3D" id="3.30.1120.10">
    <property type="match status" value="1"/>
</dbReference>
<dbReference type="InterPro" id="IPR017850">
    <property type="entry name" value="Alkaline_phosphatase_core_sf"/>
</dbReference>
<keyword evidence="3" id="KW-0378">Hydrolase</keyword>
<dbReference type="EMBL" id="JAMQCR010000003">
    <property type="protein sequence ID" value="MCM2535649.1"/>
    <property type="molecule type" value="Genomic_DNA"/>
</dbReference>
<dbReference type="Pfam" id="PF00884">
    <property type="entry name" value="Sulfatase"/>
    <property type="match status" value="1"/>
</dbReference>
<dbReference type="PANTHER" id="PTHR42693">
    <property type="entry name" value="ARYLSULFATASE FAMILY MEMBER"/>
    <property type="match status" value="1"/>
</dbReference>
<dbReference type="SUPFAM" id="SSF49899">
    <property type="entry name" value="Concanavalin A-like lectins/glucanases"/>
    <property type="match status" value="1"/>
</dbReference>
<comment type="similarity">
    <text evidence="1">Belongs to the sulfatase family.</text>
</comment>
<gene>
    <name evidence="6" type="ORF">NDK43_29400</name>
</gene>
<keyword evidence="4" id="KW-0106">Calcium</keyword>
<name>A0ABT0WH70_9BACI</name>
<evidence type="ECO:0000256" key="2">
    <source>
        <dbReference type="ARBA" id="ARBA00022723"/>
    </source>
</evidence>
<dbReference type="PANTHER" id="PTHR42693:SF43">
    <property type="entry name" value="BLL2667 PROTEIN"/>
    <property type="match status" value="1"/>
</dbReference>
<dbReference type="InterPro" id="IPR050738">
    <property type="entry name" value="Sulfatase"/>
</dbReference>
<evidence type="ECO:0000256" key="1">
    <source>
        <dbReference type="ARBA" id="ARBA00008779"/>
    </source>
</evidence>
<feature type="domain" description="Sulfatase N-terminal" evidence="5">
    <location>
        <begin position="17"/>
        <end position="428"/>
    </location>
</feature>